<dbReference type="SMART" id="SM00338">
    <property type="entry name" value="BRLZ"/>
    <property type="match status" value="1"/>
</dbReference>
<feature type="domain" description="BZIP" evidence="8">
    <location>
        <begin position="390"/>
        <end position="453"/>
    </location>
</feature>
<feature type="compositionally biased region" description="Low complexity" evidence="7">
    <location>
        <begin position="377"/>
        <end position="386"/>
    </location>
</feature>
<dbReference type="AlphaFoldDB" id="A0A182RIR0"/>
<sequence length="458" mass="50806">MQSASIMEMLTTPTTFPLNINWEGKMEPSSPLDSQHDFAEEIFDDSYDYCTEPLFNNEVYDLEEDMKPDPSMLSKLEVPVTLSELSEDLRYDDKLISSNESVQQTNYGSLSTGGEDEFYDFPQQPEVKPGCTVGPEVLMEFECVSGNMELMNHLTPPQTPPQSSSFGGVVGCVLPIPTPMNTVTISQPQEHFQPLFAPQSNVQGLLQQEPQVSFQGINDTNLNGYYIMGEFSTVSSQAENGGVQQQAITMEPMQQVPADIETTLFNFGENYTPQQMSEMEKILLSLQRETYHGGDDDESCDFSEGGSSENSGSLSPASLASSVVAQSPAYSDSAESSAYYGGNRNDGDDEDWSPLKVKKLNGRNGGTVSKKRTGPNGSSSSTSSRGRGIEEKKSRKKEQNKNAATRYRQKKKAEIEEILNVEEILRERNDKLKSESKELGRDIRCIKNLLRELLKSKI</sequence>
<evidence type="ECO:0000256" key="3">
    <source>
        <dbReference type="ARBA" id="ARBA00023015"/>
    </source>
</evidence>
<dbReference type="PROSITE" id="PS00036">
    <property type="entry name" value="BZIP_BASIC"/>
    <property type="match status" value="1"/>
</dbReference>
<keyword evidence="5" id="KW-0804">Transcription</keyword>
<evidence type="ECO:0000259" key="8">
    <source>
        <dbReference type="PROSITE" id="PS50217"/>
    </source>
</evidence>
<evidence type="ECO:0000256" key="5">
    <source>
        <dbReference type="ARBA" id="ARBA00023163"/>
    </source>
</evidence>
<dbReference type="GO" id="GO:0005634">
    <property type="term" value="C:nucleus"/>
    <property type="evidence" value="ECO:0007669"/>
    <property type="project" value="UniProtKB-SubCell"/>
</dbReference>
<accession>A0A182RIR0</accession>
<evidence type="ECO:0000256" key="2">
    <source>
        <dbReference type="ARBA" id="ARBA00007163"/>
    </source>
</evidence>
<name>A0A182RIR0_ANOFN</name>
<dbReference type="PROSITE" id="PS50217">
    <property type="entry name" value="BZIP"/>
    <property type="match status" value="1"/>
</dbReference>
<dbReference type="Gene3D" id="1.20.5.170">
    <property type="match status" value="1"/>
</dbReference>
<keyword evidence="6" id="KW-0539">Nucleus</keyword>
<dbReference type="InterPro" id="IPR046347">
    <property type="entry name" value="bZIP_sf"/>
</dbReference>
<feature type="region of interest" description="Disordered" evidence="7">
    <location>
        <begin position="292"/>
        <end position="409"/>
    </location>
</feature>
<reference evidence="9" key="1">
    <citation type="journal article" date="2019" name="Gigascience">
        <title>A chromosome-scale assembly of the major African malaria vector Anopheles funestus.</title>
        <authorList>
            <person name="Ghurye J."/>
            <person name="Koren S."/>
            <person name="Small S.T."/>
            <person name="Redmond S."/>
            <person name="Howell P."/>
            <person name="Phillippy A.M."/>
            <person name="Besansky N.J."/>
        </authorList>
    </citation>
    <scope>NUCLEOTIDE SEQUENCE</scope>
    <source>
        <strain evidence="9">FUMOZ</strain>
    </source>
</reference>
<dbReference type="CDD" id="cd14692">
    <property type="entry name" value="bZIP_ATF4"/>
    <property type="match status" value="1"/>
</dbReference>
<dbReference type="InterPro" id="IPR004827">
    <property type="entry name" value="bZIP"/>
</dbReference>
<dbReference type="Pfam" id="PF00170">
    <property type="entry name" value="bZIP_1"/>
    <property type="match status" value="1"/>
</dbReference>
<evidence type="ECO:0000313" key="9">
    <source>
        <dbReference type="EnsemblMetazoa" id="AFUN006125-PB"/>
    </source>
</evidence>
<organism evidence="9">
    <name type="scientific">Anopheles funestus</name>
    <name type="common">African malaria mosquito</name>
    <dbReference type="NCBI Taxonomy" id="62324"/>
    <lineage>
        <taxon>Eukaryota</taxon>
        <taxon>Metazoa</taxon>
        <taxon>Ecdysozoa</taxon>
        <taxon>Arthropoda</taxon>
        <taxon>Hexapoda</taxon>
        <taxon>Insecta</taxon>
        <taxon>Pterygota</taxon>
        <taxon>Neoptera</taxon>
        <taxon>Endopterygota</taxon>
        <taxon>Diptera</taxon>
        <taxon>Nematocera</taxon>
        <taxon>Culicoidea</taxon>
        <taxon>Culicidae</taxon>
        <taxon>Anophelinae</taxon>
        <taxon>Anopheles</taxon>
    </lineage>
</organism>
<dbReference type="VEuPathDB" id="VectorBase:AFUN006125"/>
<dbReference type="GO" id="GO:0001228">
    <property type="term" value="F:DNA-binding transcription activator activity, RNA polymerase II-specific"/>
    <property type="evidence" value="ECO:0007669"/>
    <property type="project" value="TreeGrafter"/>
</dbReference>
<dbReference type="PANTHER" id="PTHR13044">
    <property type="entry name" value="ACTIVATING TRANSCRIPTION FACTOR ATF 4/5"/>
    <property type="match status" value="1"/>
</dbReference>
<reference evidence="9" key="2">
    <citation type="submission" date="2020-05" db="UniProtKB">
        <authorList>
            <consortium name="EnsemblMetazoa"/>
        </authorList>
    </citation>
    <scope>IDENTIFICATION</scope>
    <source>
        <strain evidence="9">FUMOZ</strain>
    </source>
</reference>
<dbReference type="GO" id="GO:0000977">
    <property type="term" value="F:RNA polymerase II transcription regulatory region sequence-specific DNA binding"/>
    <property type="evidence" value="ECO:0007669"/>
    <property type="project" value="TreeGrafter"/>
</dbReference>
<comment type="subcellular location">
    <subcellularLocation>
        <location evidence="1">Nucleus</location>
    </subcellularLocation>
</comment>
<dbReference type="EnsemblMetazoa" id="AFUN006125-RB">
    <property type="protein sequence ID" value="AFUN006125-PB"/>
    <property type="gene ID" value="AFUN006125"/>
</dbReference>
<evidence type="ECO:0000256" key="7">
    <source>
        <dbReference type="SAM" id="MobiDB-lite"/>
    </source>
</evidence>
<dbReference type="VEuPathDB" id="VectorBase:AFUN2_007343"/>
<proteinExistence type="inferred from homology"/>
<dbReference type="SUPFAM" id="SSF57959">
    <property type="entry name" value="Leucine zipper domain"/>
    <property type="match status" value="1"/>
</dbReference>
<protein>
    <submittedName>
        <fullName evidence="9">BZIP domain-containing protein</fullName>
    </submittedName>
</protein>
<evidence type="ECO:0000256" key="6">
    <source>
        <dbReference type="ARBA" id="ARBA00023242"/>
    </source>
</evidence>
<keyword evidence="3" id="KW-0805">Transcription regulation</keyword>
<feature type="compositionally biased region" description="Low complexity" evidence="7">
    <location>
        <begin position="303"/>
        <end position="340"/>
    </location>
</feature>
<evidence type="ECO:0000256" key="4">
    <source>
        <dbReference type="ARBA" id="ARBA00023125"/>
    </source>
</evidence>
<feature type="compositionally biased region" description="Basic and acidic residues" evidence="7">
    <location>
        <begin position="387"/>
        <end position="400"/>
    </location>
</feature>
<comment type="similarity">
    <text evidence="2">Belongs to the bZIP family.</text>
</comment>
<keyword evidence="4" id="KW-0238">DNA-binding</keyword>
<dbReference type="PANTHER" id="PTHR13044:SF14">
    <property type="entry name" value="CRYPTOCEPHAL, ISOFORM A"/>
    <property type="match status" value="1"/>
</dbReference>
<evidence type="ECO:0000256" key="1">
    <source>
        <dbReference type="ARBA" id="ARBA00004123"/>
    </source>
</evidence>
<dbReference type="STRING" id="62324.A0A182RIR0"/>
<accession>A0A4Y0AXP6</accession>